<accession>A0AA88J8D6</accession>
<dbReference type="AlphaFoldDB" id="A0AA88J8D6"/>
<proteinExistence type="predicted"/>
<protein>
    <submittedName>
        <fullName evidence="1">Uncharacterized protein</fullName>
    </submittedName>
</protein>
<organism evidence="1 2">
    <name type="scientific">Channa striata</name>
    <name type="common">Snakehead murrel</name>
    <name type="synonym">Ophicephalus striatus</name>
    <dbReference type="NCBI Taxonomy" id="64152"/>
    <lineage>
        <taxon>Eukaryota</taxon>
        <taxon>Metazoa</taxon>
        <taxon>Chordata</taxon>
        <taxon>Craniata</taxon>
        <taxon>Vertebrata</taxon>
        <taxon>Euteleostomi</taxon>
        <taxon>Actinopterygii</taxon>
        <taxon>Neopterygii</taxon>
        <taxon>Teleostei</taxon>
        <taxon>Neoteleostei</taxon>
        <taxon>Acanthomorphata</taxon>
        <taxon>Anabantaria</taxon>
        <taxon>Anabantiformes</taxon>
        <taxon>Channoidei</taxon>
        <taxon>Channidae</taxon>
        <taxon>Channa</taxon>
    </lineage>
</organism>
<dbReference type="EMBL" id="JAUPFM010000020">
    <property type="protein sequence ID" value="KAK2819240.1"/>
    <property type="molecule type" value="Genomic_DNA"/>
</dbReference>
<gene>
    <name evidence="1" type="ORF">Q5P01_024801</name>
</gene>
<sequence length="65" mass="7628">MLLRRADREKNGLHWGLLTEYISNLRTCNSVPALLFSLLFRCGGREKKKSEREKERALDHLLCLK</sequence>
<evidence type="ECO:0000313" key="2">
    <source>
        <dbReference type="Proteomes" id="UP001187415"/>
    </source>
</evidence>
<evidence type="ECO:0000313" key="1">
    <source>
        <dbReference type="EMBL" id="KAK2819240.1"/>
    </source>
</evidence>
<keyword evidence="2" id="KW-1185">Reference proteome</keyword>
<comment type="caution">
    <text evidence="1">The sequence shown here is derived from an EMBL/GenBank/DDBJ whole genome shotgun (WGS) entry which is preliminary data.</text>
</comment>
<reference evidence="1" key="1">
    <citation type="submission" date="2023-07" db="EMBL/GenBank/DDBJ databases">
        <title>Chromosome-level Genome Assembly of Striped Snakehead (Channa striata).</title>
        <authorList>
            <person name="Liu H."/>
        </authorList>
    </citation>
    <scope>NUCLEOTIDE SEQUENCE</scope>
    <source>
        <strain evidence="1">Gz</strain>
        <tissue evidence="1">Muscle</tissue>
    </source>
</reference>
<name>A0AA88J8D6_CHASR</name>
<dbReference type="Proteomes" id="UP001187415">
    <property type="component" value="Unassembled WGS sequence"/>
</dbReference>